<keyword evidence="3" id="KW-1185">Reference proteome</keyword>
<dbReference type="AlphaFoldDB" id="A0AA39IF45"/>
<dbReference type="EMBL" id="JAUCMV010000001">
    <property type="protein sequence ID" value="KAK0422505.1"/>
    <property type="molecule type" value="Genomic_DNA"/>
</dbReference>
<evidence type="ECO:0000313" key="3">
    <source>
        <dbReference type="Proteomes" id="UP001175271"/>
    </source>
</evidence>
<sequence length="106" mass="11849">MVSIIAFSAIFLFSVTIEALNGDKTLEAYIGKEVKGKLPSFSACGDKIDFENYCFFEILSGICNHNSNCVAFVQDEITFSTEKTVEELDNVVREAVERFFASLEDK</sequence>
<proteinExistence type="predicted"/>
<reference evidence="2" key="1">
    <citation type="submission" date="2023-06" db="EMBL/GenBank/DDBJ databases">
        <title>Genomic analysis of the entomopathogenic nematode Steinernema hermaphroditum.</title>
        <authorList>
            <person name="Schwarz E.M."/>
            <person name="Heppert J.K."/>
            <person name="Baniya A."/>
            <person name="Schwartz H.T."/>
            <person name="Tan C.-H."/>
            <person name="Antoshechkin I."/>
            <person name="Sternberg P.W."/>
            <person name="Goodrich-Blair H."/>
            <person name="Dillman A.R."/>
        </authorList>
    </citation>
    <scope>NUCLEOTIDE SEQUENCE</scope>
    <source>
        <strain evidence="2">PS9179</strain>
        <tissue evidence="2">Whole animal</tissue>
    </source>
</reference>
<feature type="signal peptide" evidence="1">
    <location>
        <begin position="1"/>
        <end position="19"/>
    </location>
</feature>
<feature type="chain" id="PRO_5041262459" evidence="1">
    <location>
        <begin position="20"/>
        <end position="106"/>
    </location>
</feature>
<protein>
    <submittedName>
        <fullName evidence="2">Uncharacterized protein</fullName>
    </submittedName>
</protein>
<accession>A0AA39IF45</accession>
<evidence type="ECO:0000313" key="2">
    <source>
        <dbReference type="EMBL" id="KAK0422505.1"/>
    </source>
</evidence>
<gene>
    <name evidence="2" type="ORF">QR680_007613</name>
</gene>
<dbReference type="Proteomes" id="UP001175271">
    <property type="component" value="Unassembled WGS sequence"/>
</dbReference>
<evidence type="ECO:0000256" key="1">
    <source>
        <dbReference type="SAM" id="SignalP"/>
    </source>
</evidence>
<keyword evidence="1" id="KW-0732">Signal</keyword>
<name>A0AA39IF45_9BILA</name>
<comment type="caution">
    <text evidence="2">The sequence shown here is derived from an EMBL/GenBank/DDBJ whole genome shotgun (WGS) entry which is preliminary data.</text>
</comment>
<organism evidence="2 3">
    <name type="scientific">Steinernema hermaphroditum</name>
    <dbReference type="NCBI Taxonomy" id="289476"/>
    <lineage>
        <taxon>Eukaryota</taxon>
        <taxon>Metazoa</taxon>
        <taxon>Ecdysozoa</taxon>
        <taxon>Nematoda</taxon>
        <taxon>Chromadorea</taxon>
        <taxon>Rhabditida</taxon>
        <taxon>Tylenchina</taxon>
        <taxon>Panagrolaimomorpha</taxon>
        <taxon>Strongyloidoidea</taxon>
        <taxon>Steinernematidae</taxon>
        <taxon>Steinernema</taxon>
    </lineage>
</organism>